<dbReference type="InterPro" id="IPR036396">
    <property type="entry name" value="Cyt_P450_sf"/>
</dbReference>
<dbReference type="PRINTS" id="PR00385">
    <property type="entry name" value="P450"/>
</dbReference>
<evidence type="ECO:0000313" key="7">
    <source>
        <dbReference type="EMBL" id="MEU1956034.1"/>
    </source>
</evidence>
<accession>A0ABV2WYR4</accession>
<reference evidence="7 8" key="1">
    <citation type="submission" date="2024-06" db="EMBL/GenBank/DDBJ databases">
        <title>The Natural Products Discovery Center: Release of the First 8490 Sequenced Strains for Exploring Actinobacteria Biosynthetic Diversity.</title>
        <authorList>
            <person name="Kalkreuter E."/>
            <person name="Kautsar S.A."/>
            <person name="Yang D."/>
            <person name="Bader C.D."/>
            <person name="Teijaro C.N."/>
            <person name="Fluegel L."/>
            <person name="Davis C.M."/>
            <person name="Simpson J.R."/>
            <person name="Lauterbach L."/>
            <person name="Steele A.D."/>
            <person name="Gui C."/>
            <person name="Meng S."/>
            <person name="Li G."/>
            <person name="Viehrig K."/>
            <person name="Ye F."/>
            <person name="Su P."/>
            <person name="Kiefer A.F."/>
            <person name="Nichols A."/>
            <person name="Cepeda A.J."/>
            <person name="Yan W."/>
            <person name="Fan B."/>
            <person name="Jiang Y."/>
            <person name="Adhikari A."/>
            <person name="Zheng C.-J."/>
            <person name="Schuster L."/>
            <person name="Cowan T.M."/>
            <person name="Smanski M.J."/>
            <person name="Chevrette M.G."/>
            <person name="De Carvalho L.P.S."/>
            <person name="Shen B."/>
        </authorList>
    </citation>
    <scope>NUCLEOTIDE SEQUENCE [LARGE SCALE GENOMIC DNA]</scope>
    <source>
        <strain evidence="7 8">NPDC019708</strain>
    </source>
</reference>
<comment type="similarity">
    <text evidence="1">Belongs to the cytochrome P450 family.</text>
</comment>
<dbReference type="PANTHER" id="PTHR46696">
    <property type="entry name" value="P450, PUTATIVE (EUROFUNG)-RELATED"/>
    <property type="match status" value="1"/>
</dbReference>
<dbReference type="InterPro" id="IPR001128">
    <property type="entry name" value="Cyt_P450"/>
</dbReference>
<evidence type="ECO:0000256" key="5">
    <source>
        <dbReference type="ARBA" id="ARBA00023004"/>
    </source>
</evidence>
<dbReference type="Proteomes" id="UP001550628">
    <property type="component" value="Unassembled WGS sequence"/>
</dbReference>
<gene>
    <name evidence="7" type="ORF">ABZ510_29800</name>
</gene>
<keyword evidence="8" id="KW-1185">Reference proteome</keyword>
<protein>
    <submittedName>
        <fullName evidence="7">Cytochrome P450</fullName>
    </submittedName>
</protein>
<dbReference type="Pfam" id="PF00067">
    <property type="entry name" value="p450"/>
    <property type="match status" value="1"/>
</dbReference>
<evidence type="ECO:0000256" key="3">
    <source>
        <dbReference type="ARBA" id="ARBA00022723"/>
    </source>
</evidence>
<dbReference type="RefSeq" id="WP_356959354.1">
    <property type="nucleotide sequence ID" value="NZ_JBEYBD010000028.1"/>
</dbReference>
<keyword evidence="4" id="KW-0560">Oxidoreductase</keyword>
<evidence type="ECO:0000313" key="8">
    <source>
        <dbReference type="Proteomes" id="UP001550628"/>
    </source>
</evidence>
<dbReference type="PANTHER" id="PTHR46696:SF1">
    <property type="entry name" value="CYTOCHROME P450 YJIB-RELATED"/>
    <property type="match status" value="1"/>
</dbReference>
<proteinExistence type="inferred from homology"/>
<name>A0ABV2WYR4_9NOCA</name>
<organism evidence="7 8">
    <name type="scientific">Nocardia rhamnosiphila</name>
    <dbReference type="NCBI Taxonomy" id="426716"/>
    <lineage>
        <taxon>Bacteria</taxon>
        <taxon>Bacillati</taxon>
        <taxon>Actinomycetota</taxon>
        <taxon>Actinomycetes</taxon>
        <taxon>Mycobacteriales</taxon>
        <taxon>Nocardiaceae</taxon>
        <taxon>Nocardia</taxon>
    </lineage>
</organism>
<dbReference type="PRINTS" id="PR00359">
    <property type="entry name" value="BP450"/>
</dbReference>
<evidence type="ECO:0000256" key="4">
    <source>
        <dbReference type="ARBA" id="ARBA00023002"/>
    </source>
</evidence>
<dbReference type="InterPro" id="IPR002397">
    <property type="entry name" value="Cyt_P450_B"/>
</dbReference>
<keyword evidence="3" id="KW-0479">Metal-binding</keyword>
<comment type="caution">
    <text evidence="7">The sequence shown here is derived from an EMBL/GenBank/DDBJ whole genome shotgun (WGS) entry which is preliminary data.</text>
</comment>
<dbReference type="EMBL" id="JBEYBF010000031">
    <property type="protein sequence ID" value="MEU1956034.1"/>
    <property type="molecule type" value="Genomic_DNA"/>
</dbReference>
<keyword evidence="5" id="KW-0408">Iron</keyword>
<dbReference type="SUPFAM" id="SSF48264">
    <property type="entry name" value="Cytochrome P450"/>
    <property type="match status" value="1"/>
</dbReference>
<dbReference type="CDD" id="cd11030">
    <property type="entry name" value="CYP105-like"/>
    <property type="match status" value="1"/>
</dbReference>
<dbReference type="Gene3D" id="1.10.630.10">
    <property type="entry name" value="Cytochrome P450"/>
    <property type="match status" value="1"/>
</dbReference>
<keyword evidence="2" id="KW-0349">Heme</keyword>
<evidence type="ECO:0000256" key="2">
    <source>
        <dbReference type="ARBA" id="ARBA00022617"/>
    </source>
</evidence>
<evidence type="ECO:0000256" key="1">
    <source>
        <dbReference type="ARBA" id="ARBA00010617"/>
    </source>
</evidence>
<sequence length="398" mass="44507">MIEPDSALSDFPVQRTCPFAPPPQYETWRKESPVKRVRLRNGTEGWVVTRHEDLRHVLSSFDFSTKPSEAKLRPGVVVAHGEDTNLLYMDQPMHSNFRRMLVREFSAKRVNELRPELQAIVDERIDAMIRVGGPLDLVEAFCLPIPSMAICQLIGVPWAQHETFEKWASILTDMTADPGVFASTLSDFNDYVDEVVRGKSVEPGDDILSRLVTTRVRDGQMTHDQVVGFAMLLLIAGHETTATQLGMGFLLAQENPEVLQVAGDPEKHWAGVVEEMLRVASISDVIPIRTSLKDQTIAGVEIKKGEAVISLLAGANFDPEVFPEPRKFDPGRTNTDHVAFAHGLHSCLGQSLARAELFISYSRLFERLPDIRLAVPMDEIEYKHGQFTFGPVSLPVVW</sequence>
<evidence type="ECO:0000256" key="6">
    <source>
        <dbReference type="ARBA" id="ARBA00023033"/>
    </source>
</evidence>
<keyword evidence="6" id="KW-0503">Monooxygenase</keyword>